<dbReference type="AlphaFoldDB" id="A0A9P6N5B8"/>
<name>A0A9P6N5B8_9BASI</name>
<sequence length="146" mass="16131">MQLIKKPPTLYPALDLGFCINLVWLSATNSGILVQSQTLNVTSVSTSTSTATTDYHQHIKLPSNIICHYDLAIEDLVGKGGGISDIPPKFGWEIFSNLKDRVKAFGNIAVAYDGCKNIYTKTKLNRPDDHQSVSILNYDILFNSKI</sequence>
<organism evidence="1 2">
    <name type="scientific">Cronartium quercuum f. sp. fusiforme G11</name>
    <dbReference type="NCBI Taxonomy" id="708437"/>
    <lineage>
        <taxon>Eukaryota</taxon>
        <taxon>Fungi</taxon>
        <taxon>Dikarya</taxon>
        <taxon>Basidiomycota</taxon>
        <taxon>Pucciniomycotina</taxon>
        <taxon>Pucciniomycetes</taxon>
        <taxon>Pucciniales</taxon>
        <taxon>Coleosporiaceae</taxon>
        <taxon>Cronartium</taxon>
    </lineage>
</organism>
<dbReference type="EMBL" id="MU167588">
    <property type="protein sequence ID" value="KAG0139454.1"/>
    <property type="molecule type" value="Genomic_DNA"/>
</dbReference>
<reference evidence="1" key="1">
    <citation type="submission" date="2013-11" db="EMBL/GenBank/DDBJ databases">
        <title>Genome sequence of the fusiform rust pathogen reveals effectors for host alternation and coevolution with pine.</title>
        <authorList>
            <consortium name="DOE Joint Genome Institute"/>
            <person name="Smith K."/>
            <person name="Pendleton A."/>
            <person name="Kubisiak T."/>
            <person name="Anderson C."/>
            <person name="Salamov A."/>
            <person name="Aerts A."/>
            <person name="Riley R."/>
            <person name="Clum A."/>
            <person name="Lindquist E."/>
            <person name="Ence D."/>
            <person name="Campbell M."/>
            <person name="Kronenberg Z."/>
            <person name="Feau N."/>
            <person name="Dhillon B."/>
            <person name="Hamelin R."/>
            <person name="Burleigh J."/>
            <person name="Smith J."/>
            <person name="Yandell M."/>
            <person name="Nelson C."/>
            <person name="Grigoriev I."/>
            <person name="Davis J."/>
        </authorList>
    </citation>
    <scope>NUCLEOTIDE SEQUENCE</scope>
    <source>
        <strain evidence="1">G11</strain>
    </source>
</reference>
<evidence type="ECO:0000313" key="2">
    <source>
        <dbReference type="Proteomes" id="UP000886653"/>
    </source>
</evidence>
<proteinExistence type="predicted"/>
<evidence type="ECO:0000313" key="1">
    <source>
        <dbReference type="EMBL" id="KAG0139454.1"/>
    </source>
</evidence>
<comment type="caution">
    <text evidence="1">The sequence shown here is derived from an EMBL/GenBank/DDBJ whole genome shotgun (WGS) entry which is preliminary data.</text>
</comment>
<dbReference type="Proteomes" id="UP000886653">
    <property type="component" value="Unassembled WGS sequence"/>
</dbReference>
<protein>
    <submittedName>
        <fullName evidence="1">Uncharacterized protein</fullName>
    </submittedName>
</protein>
<accession>A0A9P6N5B8</accession>
<gene>
    <name evidence="1" type="ORF">CROQUDRAFT_101517</name>
</gene>
<keyword evidence="2" id="KW-1185">Reference proteome</keyword>
<dbReference type="OrthoDB" id="10252740at2759"/>